<dbReference type="InterPro" id="IPR009081">
    <property type="entry name" value="PP-bd_ACP"/>
</dbReference>
<dbReference type="PANTHER" id="PTHR45527">
    <property type="entry name" value="NONRIBOSOMAL PEPTIDE SYNTHETASE"/>
    <property type="match status" value="1"/>
</dbReference>
<evidence type="ECO:0000313" key="6">
    <source>
        <dbReference type="EMBL" id="MBV6325695.1"/>
    </source>
</evidence>
<dbReference type="SMART" id="SM00823">
    <property type="entry name" value="PKS_PP"/>
    <property type="match status" value="1"/>
</dbReference>
<evidence type="ECO:0000256" key="1">
    <source>
        <dbReference type="ARBA" id="ARBA00001957"/>
    </source>
</evidence>
<accession>A0AA41HE15</accession>
<dbReference type="SMART" id="SM01294">
    <property type="entry name" value="PKS_PP_betabranch"/>
    <property type="match status" value="1"/>
</dbReference>
<evidence type="ECO:0000256" key="3">
    <source>
        <dbReference type="ARBA" id="ARBA00022450"/>
    </source>
</evidence>
<dbReference type="AlphaFoldDB" id="A0AA41HE15"/>
<sequence>VGGAGVARGYLNRPELTAERFLDDPFAGEAGARMYKTGDLGRYLVDGSIDYLGRNDFQVKIRGFRIELGEIEARLSACAGVHEAVVLAREDQPGDTRLVAYLIADAEGLDLGRLRQQLSTQLAEYMVPSAFVALDAFPLTPNGKLDQKALPAPDGEAYARHRYEAPEGEIEEGLAEIWRSLLKLEQVGRHDNFFNVGGHSLLAVQLMRRINQAFGVEVPLDRLFAHTTIIDLGEYILNAQFEQFDAGELEELMAHMGDVQQVRLSDEVEASMK</sequence>
<dbReference type="GO" id="GO:0005829">
    <property type="term" value="C:cytosol"/>
    <property type="evidence" value="ECO:0007669"/>
    <property type="project" value="TreeGrafter"/>
</dbReference>
<dbReference type="InterPro" id="IPR025110">
    <property type="entry name" value="AMP-bd_C"/>
</dbReference>
<reference evidence="6" key="1">
    <citation type="submission" date="2021-07" db="EMBL/GenBank/DDBJ databases">
        <title>Characterization of violacein-producing bacteria and related species.</title>
        <authorList>
            <person name="Wilson H.S."/>
            <person name="De Leon M.E."/>
        </authorList>
    </citation>
    <scope>NUCLEOTIDE SEQUENCE</scope>
    <source>
        <strain evidence="6">HSC-15S17</strain>
    </source>
</reference>
<evidence type="ECO:0000256" key="2">
    <source>
        <dbReference type="ARBA" id="ARBA00006432"/>
    </source>
</evidence>
<dbReference type="PROSITE" id="PS50075">
    <property type="entry name" value="CARRIER"/>
    <property type="match status" value="1"/>
</dbReference>
<protein>
    <submittedName>
        <fullName evidence="6">AMP-binding protein</fullName>
    </submittedName>
</protein>
<keyword evidence="4" id="KW-0597">Phosphoprotein</keyword>
<dbReference type="Pfam" id="PF00550">
    <property type="entry name" value="PP-binding"/>
    <property type="match status" value="1"/>
</dbReference>
<evidence type="ECO:0000313" key="7">
    <source>
        <dbReference type="Proteomes" id="UP001155901"/>
    </source>
</evidence>
<dbReference type="Proteomes" id="UP001155901">
    <property type="component" value="Unassembled WGS sequence"/>
</dbReference>
<feature type="non-terminal residue" evidence="6">
    <location>
        <position position="1"/>
    </location>
</feature>
<dbReference type="GO" id="GO:0043041">
    <property type="term" value="P:amino acid activation for nonribosomal peptide biosynthetic process"/>
    <property type="evidence" value="ECO:0007669"/>
    <property type="project" value="TreeGrafter"/>
</dbReference>
<dbReference type="EMBL" id="JAHTGR010000053">
    <property type="protein sequence ID" value="MBV6325695.1"/>
    <property type="molecule type" value="Genomic_DNA"/>
</dbReference>
<name>A0AA41HE15_9BURK</name>
<dbReference type="Pfam" id="PF13193">
    <property type="entry name" value="AMP-binding_C"/>
    <property type="match status" value="1"/>
</dbReference>
<feature type="domain" description="Carrier" evidence="5">
    <location>
        <begin position="165"/>
        <end position="240"/>
    </location>
</feature>
<comment type="cofactor">
    <cofactor evidence="1">
        <name>pantetheine 4'-phosphate</name>
        <dbReference type="ChEBI" id="CHEBI:47942"/>
    </cofactor>
</comment>
<dbReference type="GO" id="GO:0044550">
    <property type="term" value="P:secondary metabolite biosynthetic process"/>
    <property type="evidence" value="ECO:0007669"/>
    <property type="project" value="TreeGrafter"/>
</dbReference>
<comment type="caution">
    <text evidence="6">The sequence shown here is derived from an EMBL/GenBank/DDBJ whole genome shotgun (WGS) entry which is preliminary data.</text>
</comment>
<dbReference type="PANTHER" id="PTHR45527:SF14">
    <property type="entry name" value="PLIPASTATIN SYNTHASE SUBUNIT B"/>
    <property type="match status" value="1"/>
</dbReference>
<dbReference type="GO" id="GO:0031177">
    <property type="term" value="F:phosphopantetheine binding"/>
    <property type="evidence" value="ECO:0007669"/>
    <property type="project" value="InterPro"/>
</dbReference>
<evidence type="ECO:0000256" key="4">
    <source>
        <dbReference type="ARBA" id="ARBA00022553"/>
    </source>
</evidence>
<organism evidence="6 7">
    <name type="scientific">Duganella violaceipulchra</name>
    <dbReference type="NCBI Taxonomy" id="2849652"/>
    <lineage>
        <taxon>Bacteria</taxon>
        <taxon>Pseudomonadati</taxon>
        <taxon>Pseudomonadota</taxon>
        <taxon>Betaproteobacteria</taxon>
        <taxon>Burkholderiales</taxon>
        <taxon>Oxalobacteraceae</taxon>
        <taxon>Telluria group</taxon>
        <taxon>Duganella</taxon>
    </lineage>
</organism>
<comment type="similarity">
    <text evidence="2">Belongs to the ATP-dependent AMP-binding enzyme family.</text>
</comment>
<proteinExistence type="inferred from homology"/>
<dbReference type="InterPro" id="IPR020806">
    <property type="entry name" value="PKS_PP-bd"/>
</dbReference>
<keyword evidence="3" id="KW-0596">Phosphopantetheine</keyword>
<gene>
    <name evidence="6" type="ORF">KVP70_32800</name>
</gene>
<dbReference type="FunFam" id="3.30.300.30:FF:000010">
    <property type="entry name" value="Enterobactin synthetase component F"/>
    <property type="match status" value="1"/>
</dbReference>
<dbReference type="FunFam" id="1.10.1200.10:FF:000005">
    <property type="entry name" value="Nonribosomal peptide synthetase 1"/>
    <property type="match status" value="1"/>
</dbReference>
<evidence type="ECO:0000259" key="5">
    <source>
        <dbReference type="PROSITE" id="PS50075"/>
    </source>
</evidence>